<feature type="chain" id="PRO_5039886682" description="YhfM-like domain-containing protein" evidence="1">
    <location>
        <begin position="21"/>
        <end position="164"/>
    </location>
</feature>
<feature type="signal peptide" evidence="1">
    <location>
        <begin position="1"/>
        <end position="20"/>
    </location>
</feature>
<dbReference type="InterPro" id="IPR058780">
    <property type="entry name" value="YhfM-like_dom"/>
</dbReference>
<organism evidence="3 4">
    <name type="scientific">Candidatus Pristimantibacillus lignocellulolyticus</name>
    <dbReference type="NCBI Taxonomy" id="2994561"/>
    <lineage>
        <taxon>Bacteria</taxon>
        <taxon>Bacillati</taxon>
        <taxon>Bacillota</taxon>
        <taxon>Bacilli</taxon>
        <taxon>Bacillales</taxon>
        <taxon>Paenibacillaceae</taxon>
        <taxon>Candidatus Pristimantibacillus</taxon>
    </lineage>
</organism>
<dbReference type="Proteomes" id="UP001056756">
    <property type="component" value="Chromosome"/>
</dbReference>
<evidence type="ECO:0000259" key="2">
    <source>
        <dbReference type="Pfam" id="PF26353"/>
    </source>
</evidence>
<sequence length="164" mass="18516">MKKISILVLYIALMSAILVGCQSEGNATMDADKTRSKQQVTNTNNSDIKLNQEVSETNNLESEIEYISITNLFSNSETVYHDDNSNETLKSIIASAEREPGIVNMTNPEYKMMVVYKNEDKQNFNIWIAETDGKSALMNSSDTNTIYSISKEMNNKLLELLKKQ</sequence>
<dbReference type="Pfam" id="PF26353">
    <property type="entry name" value="YhfM"/>
    <property type="match status" value="1"/>
</dbReference>
<name>A0A9J6ZDE3_9BACL</name>
<gene>
    <name evidence="3" type="ORF">NAG76_19870</name>
</gene>
<evidence type="ECO:0000313" key="4">
    <source>
        <dbReference type="Proteomes" id="UP001056756"/>
    </source>
</evidence>
<proteinExistence type="predicted"/>
<feature type="domain" description="YhfM-like" evidence="2">
    <location>
        <begin position="63"/>
        <end position="163"/>
    </location>
</feature>
<dbReference type="KEGG" id="plig:NAG76_19870"/>
<evidence type="ECO:0000256" key="1">
    <source>
        <dbReference type="SAM" id="SignalP"/>
    </source>
</evidence>
<dbReference type="PROSITE" id="PS51257">
    <property type="entry name" value="PROKAR_LIPOPROTEIN"/>
    <property type="match status" value="1"/>
</dbReference>
<reference evidence="3" key="1">
    <citation type="submission" date="2022-05" db="EMBL/GenBank/DDBJ databases">
        <title>Novel bacterial taxa in a minimal lignocellulolytic consortium and its capacity to transform plastics disclosed by genome-resolved metagenomics.</title>
        <authorList>
            <person name="Rodriguez C.A.D."/>
            <person name="Diaz-Garcia L."/>
            <person name="Herrera K."/>
            <person name="Tarazona N.A."/>
            <person name="Sproer C."/>
            <person name="Overmann J."/>
            <person name="Jimenez D.J."/>
        </authorList>
    </citation>
    <scope>NUCLEOTIDE SEQUENCE</scope>
    <source>
        <strain evidence="3">MAG5</strain>
    </source>
</reference>
<protein>
    <recommendedName>
        <fullName evidence="2">YhfM-like domain-containing protein</fullName>
    </recommendedName>
</protein>
<accession>A0A9J6ZDE3</accession>
<dbReference type="AlphaFoldDB" id="A0A9J6ZDE3"/>
<dbReference type="EMBL" id="CP097899">
    <property type="protein sequence ID" value="URN94055.1"/>
    <property type="molecule type" value="Genomic_DNA"/>
</dbReference>
<evidence type="ECO:0000313" key="3">
    <source>
        <dbReference type="EMBL" id="URN94055.1"/>
    </source>
</evidence>
<keyword evidence="1" id="KW-0732">Signal</keyword>